<reference evidence="7" key="1">
    <citation type="submission" date="2018-04" db="EMBL/GenBank/DDBJ databases">
        <title>Genomes of the Obligate Erwinia dacicola and Facultative Enterobacter sp. OLF Endosymbionts of the Olive Fruit fly, Bactrocera oleae.</title>
        <authorList>
            <person name="Estes A.M."/>
            <person name="Hearn D.J."/>
            <person name="Agarwal S."/>
            <person name="Pierson E.A."/>
            <person name="Dunning-Hotopp J.C."/>
        </authorList>
    </citation>
    <scope>NUCLEOTIDE SEQUENCE [LARGE SCALE GENOMIC DNA]</scope>
    <source>
        <strain evidence="7">Oroville</strain>
    </source>
</reference>
<dbReference type="SUPFAM" id="SSF81340">
    <property type="entry name" value="Clc chloride channel"/>
    <property type="match status" value="1"/>
</dbReference>
<dbReference type="Pfam" id="PF00654">
    <property type="entry name" value="Voltage_CLC"/>
    <property type="match status" value="1"/>
</dbReference>
<evidence type="ECO:0000256" key="1">
    <source>
        <dbReference type="ARBA" id="ARBA00004141"/>
    </source>
</evidence>
<dbReference type="GO" id="GO:0016020">
    <property type="term" value="C:membrane"/>
    <property type="evidence" value="ECO:0007669"/>
    <property type="project" value="UniProtKB-SubCell"/>
</dbReference>
<keyword evidence="2 6" id="KW-0812">Transmembrane</keyword>
<proteinExistence type="predicted"/>
<dbReference type="EMBL" id="LJAM02000210">
    <property type="protein sequence ID" value="RAP71048.1"/>
    <property type="molecule type" value="Genomic_DNA"/>
</dbReference>
<evidence type="ECO:0000313" key="7">
    <source>
        <dbReference type="EMBL" id="RAP71048.1"/>
    </source>
</evidence>
<protein>
    <submittedName>
        <fullName evidence="7">H(+)/Cl(-) exchange transporter ClcA domain protein</fullName>
    </submittedName>
</protein>
<evidence type="ECO:0000256" key="3">
    <source>
        <dbReference type="ARBA" id="ARBA00022989"/>
    </source>
</evidence>
<feature type="transmembrane region" description="Helical" evidence="6">
    <location>
        <begin position="25"/>
        <end position="44"/>
    </location>
</feature>
<keyword evidence="3 6" id="KW-1133">Transmembrane helix</keyword>
<dbReference type="Gene3D" id="1.10.3080.10">
    <property type="entry name" value="Clc chloride channel"/>
    <property type="match status" value="1"/>
</dbReference>
<dbReference type="GO" id="GO:0015108">
    <property type="term" value="F:chloride transmembrane transporter activity"/>
    <property type="evidence" value="ECO:0007669"/>
    <property type="project" value="InterPro"/>
</dbReference>
<keyword evidence="5 6" id="KW-0472">Membrane</keyword>
<dbReference type="AlphaFoldDB" id="A0A328TKP0"/>
<organism evidence="7 8">
    <name type="scientific">Candidatus Erwinia dacicola</name>
    <dbReference type="NCBI Taxonomy" id="252393"/>
    <lineage>
        <taxon>Bacteria</taxon>
        <taxon>Pseudomonadati</taxon>
        <taxon>Pseudomonadota</taxon>
        <taxon>Gammaproteobacteria</taxon>
        <taxon>Enterobacterales</taxon>
        <taxon>Erwiniaceae</taxon>
        <taxon>Erwinia</taxon>
    </lineage>
</organism>
<keyword evidence="8" id="KW-1185">Reference proteome</keyword>
<evidence type="ECO:0000256" key="4">
    <source>
        <dbReference type="ARBA" id="ARBA00023065"/>
    </source>
</evidence>
<comment type="subcellular location">
    <subcellularLocation>
        <location evidence="1">Membrane</location>
        <topology evidence="1">Multi-pass membrane protein</topology>
    </subcellularLocation>
</comment>
<evidence type="ECO:0000256" key="2">
    <source>
        <dbReference type="ARBA" id="ARBA00022692"/>
    </source>
</evidence>
<accession>A0A328TKP0</accession>
<dbReference type="InterPro" id="IPR014743">
    <property type="entry name" value="Cl-channel_core"/>
</dbReference>
<evidence type="ECO:0000256" key="6">
    <source>
        <dbReference type="SAM" id="Phobius"/>
    </source>
</evidence>
<dbReference type="Proteomes" id="UP000244334">
    <property type="component" value="Unassembled WGS sequence"/>
</dbReference>
<keyword evidence="4" id="KW-0813">Transport</keyword>
<evidence type="ECO:0000256" key="5">
    <source>
        <dbReference type="ARBA" id="ARBA00023136"/>
    </source>
</evidence>
<comment type="caution">
    <text evidence="7">The sequence shown here is derived from an EMBL/GenBank/DDBJ whole genome shotgun (WGS) entry which is preliminary data.</text>
</comment>
<gene>
    <name evidence="7" type="ORF">ACZ87_02140</name>
</gene>
<evidence type="ECO:0000313" key="8">
    <source>
        <dbReference type="Proteomes" id="UP000244334"/>
    </source>
</evidence>
<name>A0A328TKP0_9GAMM</name>
<keyword evidence="4" id="KW-0406">Ion transport</keyword>
<sequence length="73" mass="8228">MFRVFNGDQAVIEVGQLSNAPVNTLWLYLLLGIVFGVAFNQLIFRIQDLFQRLHGGRMSKALLMGDVAACWGW</sequence>
<dbReference type="InterPro" id="IPR001807">
    <property type="entry name" value="ClC"/>
</dbReference>